<evidence type="ECO:0000313" key="2">
    <source>
        <dbReference type="Proteomes" id="UP000600918"/>
    </source>
</evidence>
<dbReference type="Proteomes" id="UP000600918">
    <property type="component" value="Unassembled WGS sequence"/>
</dbReference>
<sequence length="159" mass="17267">MAGNAARRDEVHTVPLLEVGSSKAHSRSVSAQSSFLETAGISTCPYDFHDPSRISRPPEIGRCACACLPLPLSFSRLSKILLGSSSGAFEIPLKGRGTLMLESVLKRIGPLPRVRRRTKYPVICNVNQERQDNYYGSSAGGGYVNGLMTYILIPVLCQL</sequence>
<keyword evidence="2" id="KW-1185">Reference proteome</keyword>
<organism evidence="1 2">
    <name type="scientific">Vespula pensylvanica</name>
    <name type="common">Western yellow jacket</name>
    <name type="synonym">Wasp</name>
    <dbReference type="NCBI Taxonomy" id="30213"/>
    <lineage>
        <taxon>Eukaryota</taxon>
        <taxon>Metazoa</taxon>
        <taxon>Ecdysozoa</taxon>
        <taxon>Arthropoda</taxon>
        <taxon>Hexapoda</taxon>
        <taxon>Insecta</taxon>
        <taxon>Pterygota</taxon>
        <taxon>Neoptera</taxon>
        <taxon>Endopterygota</taxon>
        <taxon>Hymenoptera</taxon>
        <taxon>Apocrita</taxon>
        <taxon>Aculeata</taxon>
        <taxon>Vespoidea</taxon>
        <taxon>Vespidae</taxon>
        <taxon>Vespinae</taxon>
        <taxon>Vespula</taxon>
    </lineage>
</organism>
<protein>
    <submittedName>
        <fullName evidence="1">Uncharacterized protein</fullName>
    </submittedName>
</protein>
<dbReference type="AlphaFoldDB" id="A0A834P3V0"/>
<evidence type="ECO:0000313" key="1">
    <source>
        <dbReference type="EMBL" id="KAF7427197.1"/>
    </source>
</evidence>
<reference evidence="1" key="1">
    <citation type="journal article" date="2020" name="G3 (Bethesda)">
        <title>High-Quality Assemblies for Three Invasive Social Wasps from the &lt;i&gt;Vespula&lt;/i&gt; Genus.</title>
        <authorList>
            <person name="Harrop T.W.R."/>
            <person name="Guhlin J."/>
            <person name="McLaughlin G.M."/>
            <person name="Permina E."/>
            <person name="Stockwell P."/>
            <person name="Gilligan J."/>
            <person name="Le Lec M.F."/>
            <person name="Gruber M.A.M."/>
            <person name="Quinn O."/>
            <person name="Lovegrove M."/>
            <person name="Duncan E.J."/>
            <person name="Remnant E.J."/>
            <person name="Van Eeckhoven J."/>
            <person name="Graham B."/>
            <person name="Knapp R.A."/>
            <person name="Langford K.W."/>
            <person name="Kronenberg Z."/>
            <person name="Press M.O."/>
            <person name="Eacker S.M."/>
            <person name="Wilson-Rankin E.E."/>
            <person name="Purcell J."/>
            <person name="Lester P.J."/>
            <person name="Dearden P.K."/>
        </authorList>
    </citation>
    <scope>NUCLEOTIDE SEQUENCE</scope>
    <source>
        <strain evidence="1">Volc-1</strain>
    </source>
</reference>
<proteinExistence type="predicted"/>
<name>A0A834P3V0_VESPE</name>
<accession>A0A834P3V0</accession>
<gene>
    <name evidence="1" type="ORF">H0235_006891</name>
</gene>
<comment type="caution">
    <text evidence="1">The sequence shown here is derived from an EMBL/GenBank/DDBJ whole genome shotgun (WGS) entry which is preliminary data.</text>
</comment>
<dbReference type="EMBL" id="JACSDY010000005">
    <property type="protein sequence ID" value="KAF7427197.1"/>
    <property type="molecule type" value="Genomic_DNA"/>
</dbReference>